<keyword evidence="6" id="KW-0902">Two-component regulatory system</keyword>
<dbReference type="GO" id="GO:0016036">
    <property type="term" value="P:cellular response to phosphate starvation"/>
    <property type="evidence" value="ECO:0007669"/>
    <property type="project" value="TreeGrafter"/>
</dbReference>
<dbReference type="Proteomes" id="UP000485562">
    <property type="component" value="Unassembled WGS sequence"/>
</dbReference>
<dbReference type="Gene3D" id="6.10.340.10">
    <property type="match status" value="1"/>
</dbReference>
<keyword evidence="8" id="KW-0812">Transmembrane</keyword>
<accession>A0A1V6CAX4</accession>
<dbReference type="CDD" id="cd00082">
    <property type="entry name" value="HisKA"/>
    <property type="match status" value="1"/>
</dbReference>
<feature type="domain" description="Histidine kinase" evidence="9">
    <location>
        <begin position="356"/>
        <end position="572"/>
    </location>
</feature>
<keyword evidence="5" id="KW-0418">Kinase</keyword>
<dbReference type="Gene3D" id="3.30.565.10">
    <property type="entry name" value="Histidine kinase-like ATPase, C-terminal domain"/>
    <property type="match status" value="1"/>
</dbReference>
<dbReference type="CDD" id="cd16922">
    <property type="entry name" value="HATPase_EvgS-ArcB-TorS-like"/>
    <property type="match status" value="1"/>
</dbReference>
<keyword evidence="4 10" id="KW-0808">Transferase</keyword>
<dbReference type="GO" id="GO:0000155">
    <property type="term" value="F:phosphorelay sensor kinase activity"/>
    <property type="evidence" value="ECO:0007669"/>
    <property type="project" value="InterPro"/>
</dbReference>
<dbReference type="InterPro" id="IPR036097">
    <property type="entry name" value="HisK_dim/P_sf"/>
</dbReference>
<evidence type="ECO:0000259" key="9">
    <source>
        <dbReference type="PROSITE" id="PS50109"/>
    </source>
</evidence>
<dbReference type="Gene3D" id="1.10.287.130">
    <property type="match status" value="1"/>
</dbReference>
<dbReference type="Gene3D" id="3.30.450.20">
    <property type="entry name" value="PAS domain"/>
    <property type="match status" value="1"/>
</dbReference>
<dbReference type="AlphaFoldDB" id="A0A1V6CAX4"/>
<dbReference type="InterPro" id="IPR031967">
    <property type="entry name" value="PhoR_single_Cache-like_dom"/>
</dbReference>
<name>A0A1V6CAX4_UNCT6</name>
<keyword evidence="8" id="KW-1133">Transmembrane helix</keyword>
<protein>
    <recommendedName>
        <fullName evidence="2">histidine kinase</fullName>
        <ecNumber evidence="2">2.7.13.3</ecNumber>
    </recommendedName>
</protein>
<dbReference type="FunFam" id="1.10.287.130:FF:000001">
    <property type="entry name" value="Two-component sensor histidine kinase"/>
    <property type="match status" value="1"/>
</dbReference>
<dbReference type="InterPro" id="IPR050351">
    <property type="entry name" value="BphY/WalK/GraS-like"/>
</dbReference>
<comment type="caution">
    <text evidence="10">The sequence shown here is derived from an EMBL/GenBank/DDBJ whole genome shotgun (WGS) entry which is preliminary data.</text>
</comment>
<dbReference type="PROSITE" id="PS50109">
    <property type="entry name" value="HIS_KIN"/>
    <property type="match status" value="1"/>
</dbReference>
<evidence type="ECO:0000256" key="1">
    <source>
        <dbReference type="ARBA" id="ARBA00000085"/>
    </source>
</evidence>
<dbReference type="SMART" id="SM00387">
    <property type="entry name" value="HATPase_c"/>
    <property type="match status" value="1"/>
</dbReference>
<dbReference type="PANTHER" id="PTHR45453">
    <property type="entry name" value="PHOSPHATE REGULON SENSOR PROTEIN PHOR"/>
    <property type="match status" value="1"/>
</dbReference>
<feature type="transmembrane region" description="Helical" evidence="8">
    <location>
        <begin position="167"/>
        <end position="189"/>
    </location>
</feature>
<dbReference type="EC" id="2.7.13.3" evidence="2"/>
<dbReference type="GO" id="GO:0005886">
    <property type="term" value="C:plasma membrane"/>
    <property type="evidence" value="ECO:0007669"/>
    <property type="project" value="TreeGrafter"/>
</dbReference>
<evidence type="ECO:0000256" key="5">
    <source>
        <dbReference type="ARBA" id="ARBA00022777"/>
    </source>
</evidence>
<dbReference type="SMART" id="SM00388">
    <property type="entry name" value="HisKA"/>
    <property type="match status" value="1"/>
</dbReference>
<dbReference type="InterPro" id="IPR004358">
    <property type="entry name" value="Sig_transdc_His_kin-like_C"/>
</dbReference>
<dbReference type="SUPFAM" id="SSF47384">
    <property type="entry name" value="Homodimeric domain of signal transducing histidine kinase"/>
    <property type="match status" value="1"/>
</dbReference>
<evidence type="ECO:0000313" key="10">
    <source>
        <dbReference type="EMBL" id="OQB74030.1"/>
    </source>
</evidence>
<evidence type="ECO:0000256" key="3">
    <source>
        <dbReference type="ARBA" id="ARBA00022553"/>
    </source>
</evidence>
<keyword evidence="7 8" id="KW-0472">Membrane</keyword>
<organism evidence="10">
    <name type="scientific">candidate division TA06 bacterium ADurb.Bin131</name>
    <dbReference type="NCBI Taxonomy" id="1852827"/>
    <lineage>
        <taxon>Bacteria</taxon>
        <taxon>Bacteria division TA06</taxon>
    </lineage>
</organism>
<dbReference type="SUPFAM" id="SSF55874">
    <property type="entry name" value="ATPase domain of HSP90 chaperone/DNA topoisomerase II/histidine kinase"/>
    <property type="match status" value="1"/>
</dbReference>
<proteinExistence type="predicted"/>
<dbReference type="InterPro" id="IPR005467">
    <property type="entry name" value="His_kinase_dom"/>
</dbReference>
<evidence type="ECO:0000256" key="2">
    <source>
        <dbReference type="ARBA" id="ARBA00012438"/>
    </source>
</evidence>
<evidence type="ECO:0000256" key="6">
    <source>
        <dbReference type="ARBA" id="ARBA00023012"/>
    </source>
</evidence>
<sequence length="572" mass="65902">MKRTFSGRIFLVCFSIVFVLEISNILIVNYILKSQSTKMLSQSMRNIALTVEPSLKKSITQKNLQEIEKIFKEITNKTDVRITLIDEKGSIIADSQTQTKTMENHSDRPEFRKAMERGEGDSIRWSPTLDRYFYYYALKIDKPSMVLRVSVSTDRIKEINSILFRQFFLITLGLFLLGIIASIVAARILTYPVKEILKLSEEASAGLSENKGVVKETDEIGKIIENINNLGLVIRRMVKEKELREIEIERFLNLIDVPFTIITQQGNIVFASKKFEEISRMEKKHNLWWEKIRVFEINEIINKTFENKDGVQEEIIIEDSYFLCKTSFLQDGVILVMFDMSGIRKMEKARKDFVIATSHELKTPLTAIKGYTETLQDEIKDPQQKEFIEIINHNISRLEKIVEDLINLSQIEDNDAKLVLETVDIKKIVENVVSLYMKKAREKGIEFKINIQDLPLIKADGFRIEQMLVNLIDNSVRYTEKGEISICISYQKDSATIKIEITDTGIGIPHQHLPRIFERFYVVDKARSRQTGGTGLGLSIVKHIVLLHNGTIDVESEENKGTKFTIHLPLKI</sequence>
<dbReference type="Pfam" id="PF02518">
    <property type="entry name" value="HATPase_c"/>
    <property type="match status" value="1"/>
</dbReference>
<comment type="catalytic activity">
    <reaction evidence="1">
        <text>ATP + protein L-histidine = ADP + protein N-phospho-L-histidine.</text>
        <dbReference type="EC" id="2.7.13.3"/>
    </reaction>
</comment>
<evidence type="ECO:0000256" key="4">
    <source>
        <dbReference type="ARBA" id="ARBA00022679"/>
    </source>
</evidence>
<dbReference type="GO" id="GO:0004721">
    <property type="term" value="F:phosphoprotein phosphatase activity"/>
    <property type="evidence" value="ECO:0007669"/>
    <property type="project" value="TreeGrafter"/>
</dbReference>
<dbReference type="EMBL" id="MWDQ01000053">
    <property type="protein sequence ID" value="OQB74030.1"/>
    <property type="molecule type" value="Genomic_DNA"/>
</dbReference>
<dbReference type="InterPro" id="IPR003661">
    <property type="entry name" value="HisK_dim/P_dom"/>
</dbReference>
<gene>
    <name evidence="10" type="primary">phoR</name>
    <name evidence="10" type="ORF">BWX89_00684</name>
</gene>
<dbReference type="PRINTS" id="PR00344">
    <property type="entry name" value="BCTRLSENSOR"/>
</dbReference>
<dbReference type="Pfam" id="PF16736">
    <property type="entry name" value="sCache_like"/>
    <property type="match status" value="1"/>
</dbReference>
<dbReference type="InterPro" id="IPR036890">
    <property type="entry name" value="HATPase_C_sf"/>
</dbReference>
<reference evidence="10" key="1">
    <citation type="submission" date="2017-02" db="EMBL/GenBank/DDBJ databases">
        <title>Delving into the versatile metabolic prowess of the omnipresent phylum Bacteroidetes.</title>
        <authorList>
            <person name="Nobu M.K."/>
            <person name="Mei R."/>
            <person name="Narihiro T."/>
            <person name="Kuroda K."/>
            <person name="Liu W.-T."/>
        </authorList>
    </citation>
    <scope>NUCLEOTIDE SEQUENCE</scope>
    <source>
        <strain evidence="10">ADurb.Bin131</strain>
    </source>
</reference>
<keyword evidence="3" id="KW-0597">Phosphoprotein</keyword>
<evidence type="ECO:0000256" key="8">
    <source>
        <dbReference type="SAM" id="Phobius"/>
    </source>
</evidence>
<dbReference type="InterPro" id="IPR003594">
    <property type="entry name" value="HATPase_dom"/>
</dbReference>
<evidence type="ECO:0000256" key="7">
    <source>
        <dbReference type="ARBA" id="ARBA00023136"/>
    </source>
</evidence>
<dbReference type="PANTHER" id="PTHR45453:SF1">
    <property type="entry name" value="PHOSPHATE REGULON SENSOR PROTEIN PHOR"/>
    <property type="match status" value="1"/>
</dbReference>
<feature type="transmembrane region" description="Helical" evidence="8">
    <location>
        <begin position="6"/>
        <end position="32"/>
    </location>
</feature>
<dbReference type="Pfam" id="PF00512">
    <property type="entry name" value="HisKA"/>
    <property type="match status" value="1"/>
</dbReference>
<dbReference type="FunFam" id="3.30.565.10:FF:000006">
    <property type="entry name" value="Sensor histidine kinase WalK"/>
    <property type="match status" value="1"/>
</dbReference>